<dbReference type="GO" id="GO:0016020">
    <property type="term" value="C:membrane"/>
    <property type="evidence" value="ECO:0007669"/>
    <property type="project" value="InterPro"/>
</dbReference>
<dbReference type="RefSeq" id="WP_014149365.1">
    <property type="nucleotide sequence ID" value="NC_016112.1"/>
</dbReference>
<dbReference type="Pfam" id="PF00852">
    <property type="entry name" value="Glyco_transf_10"/>
    <property type="match status" value="1"/>
</dbReference>
<dbReference type="PANTHER" id="PTHR11929:SF194">
    <property type="entry name" value="ALPHA-(1,3)-FUCOSYLTRANSFERASE 10"/>
    <property type="match status" value="1"/>
</dbReference>
<gene>
    <name evidence="5" type="ordered locus">MEALZ_2935</name>
</gene>
<keyword evidence="6" id="KW-1185">Reference proteome</keyword>
<keyword evidence="3" id="KW-0808">Transferase</keyword>
<name>G4T170_META2</name>
<evidence type="ECO:0000313" key="5">
    <source>
        <dbReference type="EMBL" id="CCE24601.1"/>
    </source>
</evidence>
<dbReference type="AlphaFoldDB" id="G4T170"/>
<evidence type="ECO:0000256" key="2">
    <source>
        <dbReference type="ARBA" id="ARBA00022676"/>
    </source>
</evidence>
<dbReference type="GO" id="GO:0046920">
    <property type="term" value="F:alpha-(1-&gt;3)-fucosyltransferase activity"/>
    <property type="evidence" value="ECO:0007669"/>
    <property type="project" value="TreeGrafter"/>
</dbReference>
<accession>G4T170</accession>
<dbReference type="KEGG" id="mah:MEALZ_2935"/>
<feature type="domain" description="Fucosyltransferase C-terminal" evidence="4">
    <location>
        <begin position="150"/>
        <end position="258"/>
    </location>
</feature>
<dbReference type="Proteomes" id="UP000008315">
    <property type="component" value="Chromosome"/>
</dbReference>
<reference evidence="6" key="1">
    <citation type="journal article" date="2012" name="J. Bacteriol.">
        <title>Genome sequence of the haloalkaliphilic methanotrophic bacterium Methylomicrobium alcaliphilum 20Z.</title>
        <authorList>
            <person name="Vuilleumier S."/>
            <person name="Khmelenina V.N."/>
            <person name="Bringel F."/>
            <person name="Reshetnikov A.S."/>
            <person name="Lajus A."/>
            <person name="Mangenot S."/>
            <person name="Rouy Z."/>
            <person name="Op den Camp H.J."/>
            <person name="Jetten M.S."/>
            <person name="Dispirito A.A."/>
            <person name="Dunfield P."/>
            <person name="Klotz M.G."/>
            <person name="Semrau J.D."/>
            <person name="Stein L.Y."/>
            <person name="Barbe V."/>
            <person name="Medigue C."/>
            <person name="Trotsenko Y.A."/>
            <person name="Kalyuzhnaya M.G."/>
        </authorList>
    </citation>
    <scope>NUCLEOTIDE SEQUENCE [LARGE SCALE GENOMIC DNA]</scope>
    <source>
        <strain evidence="6">DSM 19304 / NCIMB 14124 / VKM B-2133 / 20Z</strain>
    </source>
</reference>
<evidence type="ECO:0000256" key="1">
    <source>
        <dbReference type="ARBA" id="ARBA00008919"/>
    </source>
</evidence>
<sequence>MIKEAFKPSSPIVVKFLAKTESRMFMRQFPGNTNAWGDCTFSFDPDLEDYDWLVVYDDLPKVGGERFSLREEKLRCSKQNTLLITTEPSTIKVYGSSYTAQFGHVLTSQENFALSHPNRMFSQPALIWFYGIGKQTEIPYDRLAVMQPNKSLTISTVCSSKQQKHTLHNQRYRFTQALKKRLPELEIFGHGVRDMDDKAVALDAYRYHIAIENFVGDHHWTEKLADAFLGFTLPFYFGCTNVEDYFPKESFIYIDIFDVDKSYRIIKDAIENHEYEKRLPFILEARRRVLEDYNLFSVLSRHIERHHEPIKSLAHDNMIRSRKAINKQSLLSSIGYLHEKYRVNRNRKRSNSQFEQFLRF</sequence>
<protein>
    <recommendedName>
        <fullName evidence="4">Fucosyltransferase C-terminal domain-containing protein</fullName>
    </recommendedName>
</protein>
<proteinExistence type="inferred from homology"/>
<dbReference type="EMBL" id="FO082060">
    <property type="protein sequence ID" value="CCE24601.1"/>
    <property type="molecule type" value="Genomic_DNA"/>
</dbReference>
<dbReference type="InterPro" id="IPR038577">
    <property type="entry name" value="GT10-like_C_sf"/>
</dbReference>
<evidence type="ECO:0000313" key="6">
    <source>
        <dbReference type="Proteomes" id="UP000008315"/>
    </source>
</evidence>
<dbReference type="PANTHER" id="PTHR11929">
    <property type="entry name" value="ALPHA- 1,3 -FUCOSYLTRANSFERASE"/>
    <property type="match status" value="1"/>
</dbReference>
<organism evidence="5 6">
    <name type="scientific">Methylotuvimicrobium alcaliphilum (strain DSM 19304 / NCIMB 14124 / VKM B-2133 / 20Z)</name>
    <name type="common">Methylomicrobium alcaliphilum</name>
    <dbReference type="NCBI Taxonomy" id="1091494"/>
    <lineage>
        <taxon>Bacteria</taxon>
        <taxon>Pseudomonadati</taxon>
        <taxon>Pseudomonadota</taxon>
        <taxon>Gammaproteobacteria</taxon>
        <taxon>Methylococcales</taxon>
        <taxon>Methylococcaceae</taxon>
        <taxon>Methylotuvimicrobium</taxon>
    </lineage>
</organism>
<keyword evidence="2" id="KW-0328">Glycosyltransferase</keyword>
<dbReference type="PATRIC" id="fig|271065.3.peg.3015"/>
<dbReference type="InterPro" id="IPR001503">
    <property type="entry name" value="Glyco_trans_10"/>
</dbReference>
<dbReference type="HOGENOM" id="CLU_066854_0_0_6"/>
<dbReference type="SUPFAM" id="SSF53756">
    <property type="entry name" value="UDP-Glycosyltransferase/glycogen phosphorylase"/>
    <property type="match status" value="1"/>
</dbReference>
<evidence type="ECO:0000259" key="4">
    <source>
        <dbReference type="Pfam" id="PF00852"/>
    </source>
</evidence>
<comment type="similarity">
    <text evidence="1">Belongs to the glycosyltransferase 10 family.</text>
</comment>
<evidence type="ECO:0000256" key="3">
    <source>
        <dbReference type="ARBA" id="ARBA00022679"/>
    </source>
</evidence>
<dbReference type="Gene3D" id="3.40.50.11660">
    <property type="entry name" value="Glycosyl transferase family 10, C-terminal domain"/>
    <property type="match status" value="1"/>
</dbReference>
<dbReference type="InterPro" id="IPR055270">
    <property type="entry name" value="Glyco_tran_10_C"/>
</dbReference>